<organism evidence="1 2">
    <name type="scientific">Monosporascus ibericus</name>
    <dbReference type="NCBI Taxonomy" id="155417"/>
    <lineage>
        <taxon>Eukaryota</taxon>
        <taxon>Fungi</taxon>
        <taxon>Dikarya</taxon>
        <taxon>Ascomycota</taxon>
        <taxon>Pezizomycotina</taxon>
        <taxon>Sordariomycetes</taxon>
        <taxon>Xylariomycetidae</taxon>
        <taxon>Xylariales</taxon>
        <taxon>Xylariales incertae sedis</taxon>
        <taxon>Monosporascus</taxon>
    </lineage>
</organism>
<dbReference type="InterPro" id="IPR029033">
    <property type="entry name" value="His_PPase_superfam"/>
</dbReference>
<evidence type="ECO:0000313" key="2">
    <source>
        <dbReference type="Proteomes" id="UP000293360"/>
    </source>
</evidence>
<dbReference type="SMART" id="SM00855">
    <property type="entry name" value="PGAM"/>
    <property type="match status" value="1"/>
</dbReference>
<proteinExistence type="predicted"/>
<dbReference type="OrthoDB" id="496981at2759"/>
<dbReference type="Gene3D" id="3.40.50.1240">
    <property type="entry name" value="Phosphoglycerate mutase-like"/>
    <property type="match status" value="1"/>
</dbReference>
<sequence length="261" mass="28568">MGPTIDIVRHGQAFHNIIGGAIRDPSLTPRGKVQCQNLALDFPYNDWVAHVVASPMRRTIETAIFGFGAVLVAGKKITPLPELQEVNSSPSSTGSPADTLRAEYGDAVDVARLDNDWYMKGSNTEFAPDPAKVEARARRARVWLRELAHTVAADAHIVVVTHGEFVHWLTDDFAGVSMRFNTGWHNAEFRSYEFASLDGDDIEAALIETATSREKRGRAARLQSSSNNAELKYIAALRVRELSDPAEGDQTAGPWLGLISS</sequence>
<name>A0A4Q4TLE6_9PEZI</name>
<dbReference type="AlphaFoldDB" id="A0A4Q4TLE6"/>
<dbReference type="EMBL" id="QJNU01000096">
    <property type="protein sequence ID" value="RYP07458.1"/>
    <property type="molecule type" value="Genomic_DNA"/>
</dbReference>
<dbReference type="GO" id="GO:0005737">
    <property type="term" value="C:cytoplasm"/>
    <property type="evidence" value="ECO:0007669"/>
    <property type="project" value="TreeGrafter"/>
</dbReference>
<evidence type="ECO:0000313" key="1">
    <source>
        <dbReference type="EMBL" id="RYP07458.1"/>
    </source>
</evidence>
<dbReference type="Proteomes" id="UP000293360">
    <property type="component" value="Unassembled WGS sequence"/>
</dbReference>
<dbReference type="PROSITE" id="PS00175">
    <property type="entry name" value="PG_MUTASE"/>
    <property type="match status" value="1"/>
</dbReference>
<dbReference type="InterPro" id="IPR013078">
    <property type="entry name" value="His_Pase_superF_clade-1"/>
</dbReference>
<comment type="caution">
    <text evidence="1">The sequence shown here is derived from an EMBL/GenBank/DDBJ whole genome shotgun (WGS) entry which is preliminary data.</text>
</comment>
<gene>
    <name evidence="1" type="ORF">DL764_002465</name>
</gene>
<dbReference type="Pfam" id="PF00300">
    <property type="entry name" value="His_Phos_1"/>
    <property type="match status" value="1"/>
</dbReference>
<dbReference type="InterPro" id="IPR050275">
    <property type="entry name" value="PGM_Phosphatase"/>
</dbReference>
<dbReference type="PANTHER" id="PTHR48100:SF54">
    <property type="entry name" value="PHOSPHATASE SPAC5H10.03-RELATED"/>
    <property type="match status" value="1"/>
</dbReference>
<dbReference type="SUPFAM" id="SSF53254">
    <property type="entry name" value="Phosphoglycerate mutase-like"/>
    <property type="match status" value="1"/>
</dbReference>
<reference evidence="1 2" key="1">
    <citation type="submission" date="2018-06" db="EMBL/GenBank/DDBJ databases">
        <title>Complete Genomes of Monosporascus.</title>
        <authorList>
            <person name="Robinson A.J."/>
            <person name="Natvig D.O."/>
        </authorList>
    </citation>
    <scope>NUCLEOTIDE SEQUENCE [LARGE SCALE GENOMIC DNA]</scope>
    <source>
        <strain evidence="1 2">CBS 110550</strain>
    </source>
</reference>
<dbReference type="GO" id="GO:0016791">
    <property type="term" value="F:phosphatase activity"/>
    <property type="evidence" value="ECO:0007669"/>
    <property type="project" value="TreeGrafter"/>
</dbReference>
<accession>A0A4Q4TLE6</accession>
<dbReference type="CDD" id="cd07067">
    <property type="entry name" value="HP_PGM_like"/>
    <property type="match status" value="1"/>
</dbReference>
<protein>
    <submittedName>
        <fullName evidence="1">Uncharacterized protein</fullName>
    </submittedName>
</protein>
<keyword evidence="2" id="KW-1185">Reference proteome</keyword>
<dbReference type="PANTHER" id="PTHR48100">
    <property type="entry name" value="BROAD-SPECIFICITY PHOSPHATASE YOR283W-RELATED"/>
    <property type="match status" value="1"/>
</dbReference>
<dbReference type="InterPro" id="IPR001345">
    <property type="entry name" value="PG/BPGM_mutase_AS"/>
</dbReference>